<dbReference type="InterPro" id="IPR006311">
    <property type="entry name" value="TAT_signal"/>
</dbReference>
<evidence type="ECO:0000259" key="2">
    <source>
        <dbReference type="Pfam" id="PF05257"/>
    </source>
</evidence>
<organism evidence="3 4">
    <name type="scientific">Streptomyces aurantiacus JA 4570</name>
    <dbReference type="NCBI Taxonomy" id="1286094"/>
    <lineage>
        <taxon>Bacteria</taxon>
        <taxon>Bacillati</taxon>
        <taxon>Actinomycetota</taxon>
        <taxon>Actinomycetes</taxon>
        <taxon>Kitasatosporales</taxon>
        <taxon>Streptomycetaceae</taxon>
        <taxon>Streptomyces</taxon>
        <taxon>Streptomyces aurantiacus group</taxon>
    </lineage>
</organism>
<gene>
    <name evidence="3" type="ORF">STRAU_4171</name>
</gene>
<feature type="domain" description="Peptidase C51" evidence="2">
    <location>
        <begin position="115"/>
        <end position="210"/>
    </location>
</feature>
<dbReference type="RefSeq" id="WP_016642298.1">
    <property type="nucleotide sequence ID" value="NZ_AOPZ01000210.1"/>
</dbReference>
<keyword evidence="4" id="KW-1185">Reference proteome</keyword>
<dbReference type="PROSITE" id="PS51318">
    <property type="entry name" value="TAT"/>
    <property type="match status" value="1"/>
</dbReference>
<dbReference type="EMBL" id="AOPZ01000210">
    <property type="protein sequence ID" value="EPH42751.1"/>
    <property type="molecule type" value="Genomic_DNA"/>
</dbReference>
<accession>S3ZGG8</accession>
<dbReference type="Proteomes" id="UP000014629">
    <property type="component" value="Unassembled WGS sequence"/>
</dbReference>
<reference evidence="3 4" key="1">
    <citation type="submission" date="2013-02" db="EMBL/GenBank/DDBJ databases">
        <title>Draft Genome Sequence of Streptomyces aurantiacus, Which Produces Setomimycin.</title>
        <authorList>
            <person name="Gruening B.A."/>
            <person name="Praeg A."/>
            <person name="Erxleben A."/>
            <person name="Guenther S."/>
            <person name="Mueller M."/>
        </authorList>
    </citation>
    <scope>NUCLEOTIDE SEQUENCE [LARGE SCALE GENOMIC DNA]</scope>
    <source>
        <strain evidence="3 4">JA 4570</strain>
    </source>
</reference>
<dbReference type="PATRIC" id="fig|1286094.4.peg.4124"/>
<evidence type="ECO:0000313" key="4">
    <source>
        <dbReference type="Proteomes" id="UP000014629"/>
    </source>
</evidence>
<comment type="caution">
    <text evidence="3">The sequence shown here is derived from an EMBL/GenBank/DDBJ whole genome shotgun (WGS) entry which is preliminary data.</text>
</comment>
<feature type="region of interest" description="Disordered" evidence="1">
    <location>
        <begin position="1"/>
        <end position="28"/>
    </location>
</feature>
<dbReference type="InterPro" id="IPR007921">
    <property type="entry name" value="CHAP_dom"/>
</dbReference>
<evidence type="ECO:0000256" key="1">
    <source>
        <dbReference type="SAM" id="MobiDB-lite"/>
    </source>
</evidence>
<dbReference type="InterPro" id="IPR038765">
    <property type="entry name" value="Papain-like_cys_pep_sf"/>
</dbReference>
<protein>
    <recommendedName>
        <fullName evidence="2">Peptidase C51 domain-containing protein</fullName>
    </recommendedName>
</protein>
<dbReference type="Pfam" id="PF05257">
    <property type="entry name" value="CHAP"/>
    <property type="match status" value="1"/>
</dbReference>
<dbReference type="OrthoDB" id="9815928at2"/>
<proteinExistence type="predicted"/>
<evidence type="ECO:0000313" key="3">
    <source>
        <dbReference type="EMBL" id="EPH42751.1"/>
    </source>
</evidence>
<dbReference type="SUPFAM" id="SSF54001">
    <property type="entry name" value="Cysteine proteinases"/>
    <property type="match status" value="1"/>
</dbReference>
<feature type="compositionally biased region" description="Low complexity" evidence="1">
    <location>
        <begin position="1"/>
        <end position="17"/>
    </location>
</feature>
<dbReference type="AlphaFoldDB" id="S3ZGG8"/>
<name>S3ZGG8_9ACTN</name>
<sequence length="245" mass="26445">MSSTTNSSTAGSTPASAPDGSISRSTKKPVLRRRAVMLLVTTLAGGAVTAGSMATTASAAPSPLRTKIVKKATAEKNNPKHNREAANNCNFYSGYYKPSGTGNCRQSTDGVRWRSNEWCADFARYVWKKSNAKTRKLTPFAGSFYRAAKSHGTGKWHKRGSYVPKPGDVVLFDWDGRKPSLGNEGWDIDHVGVVTKYRKSGKKLTTIEGNTTKTASGGGKEGVFKRTRHNTAPGRVVGYVSPVKR</sequence>